<dbReference type="GO" id="GO:0031119">
    <property type="term" value="P:tRNA pseudouridine synthesis"/>
    <property type="evidence" value="ECO:0007669"/>
    <property type="project" value="TreeGrafter"/>
</dbReference>
<feature type="compositionally biased region" description="Low complexity" evidence="4">
    <location>
        <begin position="138"/>
        <end position="157"/>
    </location>
</feature>
<dbReference type="InterPro" id="IPR020094">
    <property type="entry name" value="TruA/RsuA/RluB/E/F_N"/>
</dbReference>
<dbReference type="Proteomes" id="UP001515480">
    <property type="component" value="Unassembled WGS sequence"/>
</dbReference>
<dbReference type="InterPro" id="IPR020097">
    <property type="entry name" value="PsdUridine_synth_TruA_a/b_dom"/>
</dbReference>
<name>A0AB34J5D4_PRYPA</name>
<dbReference type="InterPro" id="IPR020095">
    <property type="entry name" value="PsdUridine_synth_TruA_C"/>
</dbReference>
<sequence length="657" mass="70417">MGADALSATLAAAWRSFLSCDCWQPDLAASCAAAPLRRRGDWALGAPRKAHAPAASRPVPPRPPHAAATIATHRRTTASTSQCTTTTSASSSSTSSSSSSAPPPTSPANPPTSTSTQPHAGTTSTHPTICAAFSPLRTTTTSATTPTPTPTATATTAGHKKRHGCLVFGFEGSDFYGLQCADRGEPLDAHGGALPTVSDALRQALLLSGAIAPTNMWPLARTKWALASRTDKGVHAAAAAVSLNLETLEDQLEWEGGKAGQWRLSEAELRRINSFLPRTVRIFCCGYVRKSFHARDCASSRSYEYLLPLAALDGASVASFDGALREFEGTHRFHNFASGLRATPQPPLPFHRQATTSKNLSPVHQQPPEFAVPSGVDSEGNALTIAWRLALDPHSSSRNSAACRTVVRCRVCGQHVVGGEAYVRLHVCGIAFALHQIRHMVGAALAVAHGVVPLDVLRIAIHSPFQVDVAPLAPCEGLLLDEVRWFSGRTGEYEFNLSAETRASVDSYKLATLYPHIHALCCNGLWSRWLQQLHSGDLTRRYQASDCERLRLVEHGWGMEKLRLAKKRRASKDQSAVASPNGAEGGRQPKPKAAPLNARVPLPAGLHAQLCTHIGQLPGPGVHTIMNNLRERVERGELLPNKPHDYYIESLAKASSP</sequence>
<dbReference type="Gene3D" id="3.30.70.580">
    <property type="entry name" value="Pseudouridine synthase I, catalytic domain, N-terminal subdomain"/>
    <property type="match status" value="1"/>
</dbReference>
<dbReference type="EMBL" id="JBGBPQ010000013">
    <property type="protein sequence ID" value="KAL1512005.1"/>
    <property type="molecule type" value="Genomic_DNA"/>
</dbReference>
<accession>A0AB34J5D4</accession>
<comment type="caution">
    <text evidence="6">The sequence shown here is derived from an EMBL/GenBank/DDBJ whole genome shotgun (WGS) entry which is preliminary data.</text>
</comment>
<feature type="compositionally biased region" description="Pro residues" evidence="4">
    <location>
        <begin position="101"/>
        <end position="110"/>
    </location>
</feature>
<evidence type="ECO:0000256" key="2">
    <source>
        <dbReference type="ARBA" id="ARBA00022694"/>
    </source>
</evidence>
<evidence type="ECO:0000313" key="6">
    <source>
        <dbReference type="EMBL" id="KAL1512005.1"/>
    </source>
</evidence>
<keyword evidence="3" id="KW-0413">Isomerase</keyword>
<organism evidence="6 7">
    <name type="scientific">Prymnesium parvum</name>
    <name type="common">Toxic golden alga</name>
    <dbReference type="NCBI Taxonomy" id="97485"/>
    <lineage>
        <taxon>Eukaryota</taxon>
        <taxon>Haptista</taxon>
        <taxon>Haptophyta</taxon>
        <taxon>Prymnesiophyceae</taxon>
        <taxon>Prymnesiales</taxon>
        <taxon>Prymnesiaceae</taxon>
        <taxon>Prymnesium</taxon>
    </lineage>
</organism>
<evidence type="ECO:0000256" key="1">
    <source>
        <dbReference type="ARBA" id="ARBA00009375"/>
    </source>
</evidence>
<dbReference type="GO" id="GO:0005634">
    <property type="term" value="C:nucleus"/>
    <property type="evidence" value="ECO:0007669"/>
    <property type="project" value="TreeGrafter"/>
</dbReference>
<dbReference type="GO" id="GO:0009982">
    <property type="term" value="F:pseudouridine synthase activity"/>
    <property type="evidence" value="ECO:0007669"/>
    <property type="project" value="InterPro"/>
</dbReference>
<feature type="compositionally biased region" description="Low complexity" evidence="4">
    <location>
        <begin position="65"/>
        <end position="100"/>
    </location>
</feature>
<comment type="similarity">
    <text evidence="1">Belongs to the tRNA pseudouridine synthase TruA family.</text>
</comment>
<dbReference type="SUPFAM" id="SSF55120">
    <property type="entry name" value="Pseudouridine synthase"/>
    <property type="match status" value="1"/>
</dbReference>
<dbReference type="GO" id="GO:0003723">
    <property type="term" value="F:RNA binding"/>
    <property type="evidence" value="ECO:0007669"/>
    <property type="project" value="InterPro"/>
</dbReference>
<feature type="region of interest" description="Disordered" evidence="4">
    <location>
        <begin position="568"/>
        <end position="597"/>
    </location>
</feature>
<feature type="region of interest" description="Disordered" evidence="4">
    <location>
        <begin position="48"/>
        <end position="158"/>
    </location>
</feature>
<protein>
    <recommendedName>
        <fullName evidence="5">Pseudouridine synthase I TruA alpha/beta domain-containing protein</fullName>
    </recommendedName>
</protein>
<proteinExistence type="inferred from homology"/>
<feature type="domain" description="Pseudouridine synthase I TruA alpha/beta" evidence="5">
    <location>
        <begin position="323"/>
        <end position="484"/>
    </location>
</feature>
<dbReference type="InterPro" id="IPR001406">
    <property type="entry name" value="PsdUridine_synth_TruA"/>
</dbReference>
<keyword evidence="7" id="KW-1185">Reference proteome</keyword>
<dbReference type="Gene3D" id="3.30.70.660">
    <property type="entry name" value="Pseudouridine synthase I, catalytic domain, C-terminal subdomain"/>
    <property type="match status" value="1"/>
</dbReference>
<dbReference type="PANTHER" id="PTHR11142">
    <property type="entry name" value="PSEUDOURIDYLATE SYNTHASE"/>
    <property type="match status" value="1"/>
</dbReference>
<dbReference type="PANTHER" id="PTHR11142:SF4">
    <property type="entry name" value="PSEUDOURIDYLATE SYNTHASE 1 HOMOLOG"/>
    <property type="match status" value="1"/>
</dbReference>
<dbReference type="InterPro" id="IPR020103">
    <property type="entry name" value="PsdUridine_synth_cat_dom_sf"/>
</dbReference>
<reference evidence="6 7" key="1">
    <citation type="journal article" date="2024" name="Science">
        <title>Giant polyketide synthase enzymes in the biosynthesis of giant marine polyether toxins.</title>
        <authorList>
            <person name="Fallon T.R."/>
            <person name="Shende V.V."/>
            <person name="Wierzbicki I.H."/>
            <person name="Pendleton A.L."/>
            <person name="Watervoot N.F."/>
            <person name="Auber R.P."/>
            <person name="Gonzalez D.J."/>
            <person name="Wisecaver J.H."/>
            <person name="Moore B.S."/>
        </authorList>
    </citation>
    <scope>NUCLEOTIDE SEQUENCE [LARGE SCALE GENOMIC DNA]</scope>
    <source>
        <strain evidence="6 7">12B1</strain>
    </source>
</reference>
<dbReference type="Pfam" id="PF01416">
    <property type="entry name" value="PseudoU_synth_1"/>
    <property type="match status" value="1"/>
</dbReference>
<dbReference type="AlphaFoldDB" id="A0AB34J5D4"/>
<evidence type="ECO:0000256" key="3">
    <source>
        <dbReference type="ARBA" id="ARBA00023235"/>
    </source>
</evidence>
<gene>
    <name evidence="6" type="ORF">AB1Y20_005280</name>
</gene>
<dbReference type="GO" id="GO:1990481">
    <property type="term" value="P:mRNA pseudouridine synthesis"/>
    <property type="evidence" value="ECO:0007669"/>
    <property type="project" value="TreeGrafter"/>
</dbReference>
<evidence type="ECO:0000259" key="5">
    <source>
        <dbReference type="Pfam" id="PF01416"/>
    </source>
</evidence>
<keyword evidence="2" id="KW-0819">tRNA processing</keyword>
<evidence type="ECO:0000313" key="7">
    <source>
        <dbReference type="Proteomes" id="UP001515480"/>
    </source>
</evidence>
<evidence type="ECO:0000256" key="4">
    <source>
        <dbReference type="SAM" id="MobiDB-lite"/>
    </source>
</evidence>